<dbReference type="AlphaFoldDB" id="A0A1Y0IHC8"/>
<dbReference type="InterPro" id="IPR011049">
    <property type="entry name" value="Serralysin-like_metalloprot_C"/>
</dbReference>
<evidence type="ECO:0000259" key="1">
    <source>
        <dbReference type="Pfam" id="PF06594"/>
    </source>
</evidence>
<dbReference type="Pfam" id="PF06594">
    <property type="entry name" value="HCBP_related"/>
    <property type="match status" value="1"/>
</dbReference>
<dbReference type="InterPro" id="IPR010566">
    <property type="entry name" value="Haemolys_ca-bd"/>
</dbReference>
<keyword evidence="3" id="KW-1185">Reference proteome</keyword>
<protein>
    <submittedName>
        <fullName evidence="2">Hemolysin-type calcium binding protein</fullName>
    </submittedName>
</protein>
<accession>A0A1Y0IHC8</accession>
<organism evidence="2 3">
    <name type="scientific">Oleiphilus messinensis</name>
    <dbReference type="NCBI Taxonomy" id="141451"/>
    <lineage>
        <taxon>Bacteria</taxon>
        <taxon>Pseudomonadati</taxon>
        <taxon>Pseudomonadota</taxon>
        <taxon>Gammaproteobacteria</taxon>
        <taxon>Oceanospirillales</taxon>
        <taxon>Oleiphilaceae</taxon>
        <taxon>Oleiphilus</taxon>
    </lineage>
</organism>
<dbReference type="KEGG" id="ome:OLMES_5274"/>
<evidence type="ECO:0000313" key="2">
    <source>
        <dbReference type="EMBL" id="ARU59256.1"/>
    </source>
</evidence>
<sequence>MLGCRLGAVTNHPQRTNKSSPCQQITGGPGDGTLIEFASADTYYFERGDGIDTIRDNDNYRGQTDKIVFGEGITPEQLVFSKVGAHIQIDLLDAQGELSGDRITILHAVIYTVYRIEFIEFADGSSLNSAEILALAQ</sequence>
<name>A0A1Y0IHC8_9GAMM</name>
<dbReference type="Proteomes" id="UP000196027">
    <property type="component" value="Chromosome"/>
</dbReference>
<evidence type="ECO:0000313" key="3">
    <source>
        <dbReference type="Proteomes" id="UP000196027"/>
    </source>
</evidence>
<dbReference type="SUPFAM" id="SSF51120">
    <property type="entry name" value="beta-Roll"/>
    <property type="match status" value="1"/>
</dbReference>
<gene>
    <name evidence="2" type="ORF">OLMES_5274</name>
</gene>
<reference evidence="2 3" key="1">
    <citation type="submission" date="2017-05" db="EMBL/GenBank/DDBJ databases">
        <title>Genomic insights into alkan degradation activity of Oleiphilus messinensis.</title>
        <authorList>
            <person name="Kozyavkin S.A."/>
            <person name="Slesarev A.I."/>
            <person name="Golyshin P.N."/>
            <person name="Korzhenkov A."/>
            <person name="Golyshina O.N."/>
            <person name="Toshchakov S.V."/>
        </authorList>
    </citation>
    <scope>NUCLEOTIDE SEQUENCE [LARGE SCALE GENOMIC DNA]</scope>
    <source>
        <strain evidence="2 3">ME102</strain>
    </source>
</reference>
<dbReference type="EMBL" id="CP021425">
    <property type="protein sequence ID" value="ARU59256.1"/>
    <property type="molecule type" value="Genomic_DNA"/>
</dbReference>
<feature type="domain" description="Haemolysin-type calcium binding-related" evidence="1">
    <location>
        <begin position="99"/>
        <end position="130"/>
    </location>
</feature>
<proteinExistence type="predicted"/>